<keyword evidence="2" id="KW-1185">Reference proteome</keyword>
<reference evidence="1 2" key="1">
    <citation type="submission" date="2021-01" db="EMBL/GenBank/DDBJ databases">
        <title>Aequorivita sp. strain KX20305, a bacterium isolated from the sediment collected at a cold seep field in South China Sea.</title>
        <authorList>
            <person name="Zhang H."/>
            <person name="Li C."/>
        </authorList>
    </citation>
    <scope>NUCLEOTIDE SEQUENCE [LARGE SCALE GENOMIC DNA]</scope>
    <source>
        <strain evidence="1 2">KX20305</strain>
    </source>
</reference>
<organism evidence="1 2">
    <name type="scientific">Aequorivita iocasae</name>
    <dbReference type="NCBI Taxonomy" id="2803865"/>
    <lineage>
        <taxon>Bacteria</taxon>
        <taxon>Pseudomonadati</taxon>
        <taxon>Bacteroidota</taxon>
        <taxon>Flavobacteriia</taxon>
        <taxon>Flavobacteriales</taxon>
        <taxon>Flavobacteriaceae</taxon>
        <taxon>Aequorivita</taxon>
    </lineage>
</organism>
<dbReference type="EMBL" id="CP068439">
    <property type="protein sequence ID" value="QQX78199.1"/>
    <property type="molecule type" value="Genomic_DNA"/>
</dbReference>
<dbReference type="InterPro" id="IPR012545">
    <property type="entry name" value="DUF1697"/>
</dbReference>
<dbReference type="Proteomes" id="UP000629420">
    <property type="component" value="Chromosome"/>
</dbReference>
<dbReference type="PANTHER" id="PTHR36439">
    <property type="entry name" value="BLL4334 PROTEIN"/>
    <property type="match status" value="1"/>
</dbReference>
<evidence type="ECO:0000313" key="1">
    <source>
        <dbReference type="EMBL" id="QQX78199.1"/>
    </source>
</evidence>
<accession>A0ABX7DZM1</accession>
<dbReference type="Gene3D" id="3.30.70.1280">
    <property type="entry name" value="SP0830-like domains"/>
    <property type="match status" value="1"/>
</dbReference>
<protein>
    <submittedName>
        <fullName evidence="1">DUF1697 domain-containing protein</fullName>
    </submittedName>
</protein>
<sequence>MNLRYEKHIAFLRGINVGGHKKLKMADLKLLFEDLGFENVSTYIQSGNVVFSAKNVKNLEEKISKEIEKRFGWQVPVLVKSCGGVDKILKACPFKETKKTEAYFMLLAAPPKIELMEAIANLSYPEEEFVIMPQCVYMYYKNGAGKAKLNNNFIEKKLQVAATTRNYRTLAKLVELAK</sequence>
<dbReference type="PANTHER" id="PTHR36439:SF1">
    <property type="entry name" value="DUF1697 DOMAIN-CONTAINING PROTEIN"/>
    <property type="match status" value="1"/>
</dbReference>
<dbReference type="Pfam" id="PF08002">
    <property type="entry name" value="DUF1697"/>
    <property type="match status" value="1"/>
</dbReference>
<name>A0ABX7DZM1_9FLAO</name>
<evidence type="ECO:0000313" key="2">
    <source>
        <dbReference type="Proteomes" id="UP000629420"/>
    </source>
</evidence>
<dbReference type="PIRSF" id="PIRSF008502">
    <property type="entry name" value="UCP008502"/>
    <property type="match status" value="1"/>
</dbReference>
<gene>
    <name evidence="1" type="ORF">JK629_07430</name>
</gene>
<proteinExistence type="predicted"/>
<dbReference type="SUPFAM" id="SSF160379">
    <property type="entry name" value="SP0830-like"/>
    <property type="match status" value="1"/>
</dbReference>